<dbReference type="AlphaFoldDB" id="A0A1J0A6R6"/>
<sequence>MLNGYILLFFLGGSLASFFVLVGQRTRNGQSIVLPKSHCSVCKHELSWYELVPVFSFLFLRGNCLFCFSTIPRQSMCWEVVSGLLFILLYCLLESLSLFIGLNVLWFISVIVINYKI</sequence>
<evidence type="ECO:0000256" key="1">
    <source>
        <dbReference type="SAM" id="Phobius"/>
    </source>
</evidence>
<organism evidence="3 4">
    <name type="scientific">Vagococcus teuberi</name>
    <dbReference type="NCBI Taxonomy" id="519472"/>
    <lineage>
        <taxon>Bacteria</taxon>
        <taxon>Bacillati</taxon>
        <taxon>Bacillota</taxon>
        <taxon>Bacilli</taxon>
        <taxon>Lactobacillales</taxon>
        <taxon>Enterococcaceae</taxon>
        <taxon>Vagococcus</taxon>
    </lineage>
</organism>
<dbReference type="Pfam" id="PF06750">
    <property type="entry name" value="A24_N_bact"/>
    <property type="match status" value="1"/>
</dbReference>
<dbReference type="GO" id="GO:0005886">
    <property type="term" value="C:plasma membrane"/>
    <property type="evidence" value="ECO:0007669"/>
    <property type="project" value="TreeGrafter"/>
</dbReference>
<keyword evidence="1" id="KW-1133">Transmembrane helix</keyword>
<feature type="domain" description="Prepilin peptidase A24 N-terminal" evidence="2">
    <location>
        <begin position="11"/>
        <end position="91"/>
    </location>
</feature>
<proteinExistence type="predicted"/>
<gene>
    <name evidence="3" type="ORF">BHY08_07190</name>
</gene>
<evidence type="ECO:0000313" key="4">
    <source>
        <dbReference type="Proteomes" id="UP000191200"/>
    </source>
</evidence>
<name>A0A1J0A6R6_9ENTE</name>
<dbReference type="InterPro" id="IPR050882">
    <property type="entry name" value="Prepilin_peptidase/N-MTase"/>
</dbReference>
<protein>
    <recommendedName>
        <fullName evidence="2">Prepilin peptidase A24 N-terminal domain-containing protein</fullName>
    </recommendedName>
</protein>
<dbReference type="STRING" id="519472.BHY08_07190"/>
<dbReference type="Proteomes" id="UP000191200">
    <property type="component" value="Chromosome"/>
</dbReference>
<dbReference type="GO" id="GO:0004190">
    <property type="term" value="F:aspartic-type endopeptidase activity"/>
    <property type="evidence" value="ECO:0007669"/>
    <property type="project" value="TreeGrafter"/>
</dbReference>
<dbReference type="InterPro" id="IPR010627">
    <property type="entry name" value="Prepilin_pept_A24_N"/>
</dbReference>
<keyword evidence="4" id="KW-1185">Reference proteome</keyword>
<dbReference type="GO" id="GO:0006465">
    <property type="term" value="P:signal peptide processing"/>
    <property type="evidence" value="ECO:0007669"/>
    <property type="project" value="TreeGrafter"/>
</dbReference>
<dbReference type="KEGG" id="vte:BHY08_07190"/>
<dbReference type="PANTHER" id="PTHR30487:SF0">
    <property type="entry name" value="PREPILIN LEADER PEPTIDASE_N-METHYLTRANSFERASE-RELATED"/>
    <property type="match status" value="1"/>
</dbReference>
<keyword evidence="1" id="KW-0812">Transmembrane</keyword>
<keyword evidence="1" id="KW-0472">Membrane</keyword>
<dbReference type="OrthoDB" id="9789291at2"/>
<dbReference type="RefSeq" id="WP_071457224.1">
    <property type="nucleotide sequence ID" value="NZ_CP017267.1"/>
</dbReference>
<feature type="transmembrane region" description="Helical" evidence="1">
    <location>
        <begin position="6"/>
        <end position="25"/>
    </location>
</feature>
<feature type="transmembrane region" description="Helical" evidence="1">
    <location>
        <begin position="83"/>
        <end position="113"/>
    </location>
</feature>
<evidence type="ECO:0000313" key="3">
    <source>
        <dbReference type="EMBL" id="APB31630.1"/>
    </source>
</evidence>
<dbReference type="PANTHER" id="PTHR30487">
    <property type="entry name" value="TYPE 4 PREPILIN-LIKE PROTEINS LEADER PEPTIDE-PROCESSING ENZYME"/>
    <property type="match status" value="1"/>
</dbReference>
<evidence type="ECO:0000259" key="2">
    <source>
        <dbReference type="Pfam" id="PF06750"/>
    </source>
</evidence>
<dbReference type="EMBL" id="CP017267">
    <property type="protein sequence ID" value="APB31630.1"/>
    <property type="molecule type" value="Genomic_DNA"/>
</dbReference>
<accession>A0A1J0A6R6</accession>
<reference evidence="3 4" key="1">
    <citation type="submission" date="2016-09" db="EMBL/GenBank/DDBJ databases">
        <title>Vagococcus teuberi sp. nov., isolated from the Malian artisanal sour milk fene.</title>
        <authorList>
            <person name="Wullschleger S."/>
            <person name="Seifert C."/>
            <person name="Baumgartner S."/>
            <person name="Lacroix C."/>
            <person name="Bonfoh B."/>
            <person name="Stevens M.J."/>
            <person name="Meile L."/>
        </authorList>
    </citation>
    <scope>NUCLEOTIDE SEQUENCE [LARGE SCALE GENOMIC DNA]</scope>
    <source>
        <strain evidence="3 4">DSM 21459</strain>
    </source>
</reference>